<evidence type="ECO:0000313" key="8">
    <source>
        <dbReference type="Proteomes" id="UP000186110"/>
    </source>
</evidence>
<feature type="region of interest" description="Disordered" evidence="6">
    <location>
        <begin position="159"/>
        <end position="181"/>
    </location>
</feature>
<dbReference type="Pfam" id="PF02620">
    <property type="entry name" value="YceD"/>
    <property type="match status" value="1"/>
</dbReference>
<dbReference type="InterPro" id="IPR039255">
    <property type="entry name" value="YceD_bac"/>
</dbReference>
<dbReference type="InterPro" id="IPR003772">
    <property type="entry name" value="YceD"/>
</dbReference>
<evidence type="ECO:0000256" key="2">
    <source>
        <dbReference type="ARBA" id="ARBA00010740"/>
    </source>
</evidence>
<dbReference type="STRING" id="1484693.RS694_14635"/>
<dbReference type="AlphaFoldDB" id="A0A1P8KCD1"/>
<gene>
    <name evidence="7" type="ORF">RS694_14635</name>
</gene>
<evidence type="ECO:0000313" key="7">
    <source>
        <dbReference type="EMBL" id="APW43649.1"/>
    </source>
</evidence>
<keyword evidence="4" id="KW-0690">Ribosome biogenesis</keyword>
<accession>A0A1P8KCD1</accession>
<dbReference type="Proteomes" id="UP000186110">
    <property type="component" value="Chromosome"/>
</dbReference>
<dbReference type="RefSeq" id="WP_029709113.1">
    <property type="nucleotide sequence ID" value="NZ_CP019239.1"/>
</dbReference>
<dbReference type="eggNOG" id="COG1399">
    <property type="taxonomic scope" value="Bacteria"/>
</dbReference>
<dbReference type="GO" id="GO:0042254">
    <property type="term" value="P:ribosome biogenesis"/>
    <property type="evidence" value="ECO:0007669"/>
    <property type="project" value="UniProtKB-KW"/>
</dbReference>
<evidence type="ECO:0000256" key="4">
    <source>
        <dbReference type="ARBA" id="ARBA00022517"/>
    </source>
</evidence>
<dbReference type="EMBL" id="CP019239">
    <property type="protein sequence ID" value="APW43649.1"/>
    <property type="molecule type" value="Genomic_DNA"/>
</dbReference>
<comment type="function">
    <text evidence="1">Plays a role in synthesis, processing and/or stability of 23S rRNA.</text>
</comment>
<evidence type="ECO:0000256" key="5">
    <source>
        <dbReference type="ARBA" id="ARBA00031841"/>
    </source>
</evidence>
<dbReference type="KEGG" id="rsb:RS694_14635"/>
<dbReference type="PANTHER" id="PTHR38099">
    <property type="entry name" value="LARGE RIBOSOMAL RNA SUBUNIT ACCUMULATION PROTEIN YCED"/>
    <property type="match status" value="1"/>
</dbReference>
<sequence>MKHEFVARHLPIAAFASAEADLVGDERLARFERLLEETHGLGAETLVSYAAQGAMQTDAAGVDEPWMHLKAEAVLPLTCQRCLGPVDVPVSFERDFRFVATEALAEVEDEESEEDVLVLSKSFNLLELIEDELLMTLPAAPKHDTCPQAVKLQVADPGFEDAPEEKPNPFAVLEQLKKAPK</sequence>
<protein>
    <recommendedName>
        <fullName evidence="3">Large ribosomal RNA subunit accumulation protein YceD</fullName>
    </recommendedName>
    <alternativeName>
        <fullName evidence="5">23S rRNA accumulation protein YceD</fullName>
    </alternativeName>
</protein>
<dbReference type="PANTHER" id="PTHR38099:SF1">
    <property type="entry name" value="LARGE RIBOSOMAL RNA SUBUNIT ACCUMULATION PROTEIN YCED"/>
    <property type="match status" value="1"/>
</dbReference>
<reference evidence="7 8" key="1">
    <citation type="submission" date="2017-01" db="EMBL/GenBank/DDBJ databases">
        <authorList>
            <person name="Mah S.A."/>
            <person name="Swanson W.J."/>
            <person name="Moy G.W."/>
            <person name="Vacquier V.D."/>
        </authorList>
    </citation>
    <scope>NUCLEOTIDE SEQUENCE [LARGE SCALE GENOMIC DNA]</scope>
    <source>
        <strain evidence="7 8">DSM 22694</strain>
    </source>
</reference>
<organism evidence="7 8">
    <name type="scientific">Rhodoferax saidenbachensis</name>
    <dbReference type="NCBI Taxonomy" id="1484693"/>
    <lineage>
        <taxon>Bacteria</taxon>
        <taxon>Pseudomonadati</taxon>
        <taxon>Pseudomonadota</taxon>
        <taxon>Betaproteobacteria</taxon>
        <taxon>Burkholderiales</taxon>
        <taxon>Comamonadaceae</taxon>
        <taxon>Rhodoferax</taxon>
    </lineage>
</organism>
<proteinExistence type="inferred from homology"/>
<keyword evidence="8" id="KW-1185">Reference proteome</keyword>
<dbReference type="GO" id="GO:0005829">
    <property type="term" value="C:cytosol"/>
    <property type="evidence" value="ECO:0007669"/>
    <property type="project" value="TreeGrafter"/>
</dbReference>
<evidence type="ECO:0000256" key="6">
    <source>
        <dbReference type="SAM" id="MobiDB-lite"/>
    </source>
</evidence>
<evidence type="ECO:0000256" key="3">
    <source>
        <dbReference type="ARBA" id="ARBA00015716"/>
    </source>
</evidence>
<name>A0A1P8KCD1_9BURK</name>
<evidence type="ECO:0000256" key="1">
    <source>
        <dbReference type="ARBA" id="ARBA00002868"/>
    </source>
</evidence>
<comment type="similarity">
    <text evidence="2">Belongs to the DUF177 domain family.</text>
</comment>